<feature type="transmembrane region" description="Helical" evidence="1">
    <location>
        <begin position="21"/>
        <end position="42"/>
    </location>
</feature>
<keyword evidence="1" id="KW-0472">Membrane</keyword>
<reference evidence="2 3" key="1">
    <citation type="submission" date="2018-09" db="EMBL/GenBank/DDBJ databases">
        <title>The complete genome sequence of Neokomagataea tanensis NBRC 106556(T).</title>
        <authorList>
            <person name="Chua K.-O."/>
            <person name="See-Too W.-S."/>
            <person name="Hong K.-W."/>
            <person name="Yin W.-F."/>
            <person name="Chan K.-G."/>
        </authorList>
    </citation>
    <scope>NUCLEOTIDE SEQUENCE [LARGE SCALE GENOMIC DNA]</scope>
    <source>
        <strain evidence="3">AH13 \ NBRC 106556</strain>
    </source>
</reference>
<evidence type="ECO:0000256" key="1">
    <source>
        <dbReference type="SAM" id="Phobius"/>
    </source>
</evidence>
<organism evidence="2 3">
    <name type="scientific">Neokomagataea tanensis</name>
    <dbReference type="NCBI Taxonomy" id="661191"/>
    <lineage>
        <taxon>Bacteria</taxon>
        <taxon>Pseudomonadati</taxon>
        <taxon>Pseudomonadota</taxon>
        <taxon>Alphaproteobacteria</taxon>
        <taxon>Acetobacterales</taxon>
        <taxon>Acetobacteraceae</taxon>
        <taxon>Neokomagataea</taxon>
    </lineage>
</organism>
<dbReference type="InterPro" id="IPR007383">
    <property type="entry name" value="DUF445"/>
</dbReference>
<dbReference type="PANTHER" id="PTHR38442">
    <property type="entry name" value="INNER MEMBRANE PROTEIN-RELATED"/>
    <property type="match status" value="1"/>
</dbReference>
<protein>
    <submittedName>
        <fullName evidence="2">DUF445 domain-containing protein</fullName>
    </submittedName>
</protein>
<proteinExistence type="predicted"/>
<sequence length="428" mass="47399">MEKLHISAKNPSRKDRPSPKRVAEGLLVFMVAASGATTWFSVRYPALAPFWMDVARAGTRSGVVGGLADWFAVTALFRHPFGIPIPHTAILPRQKDRLGQALSRFVTEQLFSDAEVHRVLQKIDVADILARFLDDPKVKDGVVSALKGSLPDMLARVEDGRAGAAMAGAMSVVLNGEELAPLLARALRAMVESEMHQEVISFLIAKLQDTLAAKEDELRNFVEERVREQGGRFVGWALGSSVASRVFQSLQAEIERIDPMDSTLRQGFTEWVCKEIEKLERGKGYHNDFVKGVSSVLQHDVLRAWCQELWLKFRRMAEEDSQREDGWSAVVLANSVSNLSAMLRGNDALRLKIEALLERGITAFLPKIREKLKIFMASVIARWDSNALSGQLEAGVGRDLAYVRVNGTIVGFVVGALLEGFFRLFAGL</sequence>
<dbReference type="EMBL" id="CP032485">
    <property type="protein sequence ID" value="QDH24003.1"/>
    <property type="molecule type" value="Genomic_DNA"/>
</dbReference>
<keyword evidence="1" id="KW-1133">Transmembrane helix</keyword>
<keyword evidence="3" id="KW-1185">Reference proteome</keyword>
<dbReference type="PANTHER" id="PTHR38442:SF1">
    <property type="entry name" value="INNER MEMBRANE PROTEIN"/>
    <property type="match status" value="1"/>
</dbReference>
<evidence type="ECO:0000313" key="3">
    <source>
        <dbReference type="Proteomes" id="UP000317214"/>
    </source>
</evidence>
<evidence type="ECO:0000313" key="2">
    <source>
        <dbReference type="EMBL" id="QDH24003.1"/>
    </source>
</evidence>
<dbReference type="Pfam" id="PF04286">
    <property type="entry name" value="DUF445"/>
    <property type="match status" value="1"/>
</dbReference>
<dbReference type="AlphaFoldDB" id="A0A4Y6V1X4"/>
<gene>
    <name evidence="2" type="ORF">D5366_00535</name>
</gene>
<dbReference type="OrthoDB" id="9769590at2"/>
<name>A0A4Y6V1X4_9PROT</name>
<dbReference type="RefSeq" id="WP_141491837.1">
    <property type="nucleotide sequence ID" value="NZ_CP032485.1"/>
</dbReference>
<dbReference type="GO" id="GO:0005886">
    <property type="term" value="C:plasma membrane"/>
    <property type="evidence" value="ECO:0007669"/>
    <property type="project" value="TreeGrafter"/>
</dbReference>
<dbReference type="KEGG" id="ntn:D5366_00535"/>
<accession>A0A4Y6V1X4</accession>
<keyword evidence="1" id="KW-0812">Transmembrane</keyword>
<dbReference type="Proteomes" id="UP000317214">
    <property type="component" value="Chromosome"/>
</dbReference>